<evidence type="ECO:0000313" key="2">
    <source>
        <dbReference type="Proteomes" id="UP000001060"/>
    </source>
</evidence>
<dbReference type="HOGENOM" id="CLU_933153_0_0_6"/>
<dbReference type="eggNOG" id="ENOG5031B4X">
    <property type="taxonomic scope" value="Bacteria"/>
</dbReference>
<gene>
    <name evidence="1" type="ordered locus">LLO_1628</name>
</gene>
<dbReference type="Proteomes" id="UP000001060">
    <property type="component" value="Chromosome"/>
</dbReference>
<proteinExistence type="predicted"/>
<organism evidence="1 2">
    <name type="scientific">Legionella longbeachae serogroup 1 (strain NSW150)</name>
    <dbReference type="NCBI Taxonomy" id="661367"/>
    <lineage>
        <taxon>Bacteria</taxon>
        <taxon>Pseudomonadati</taxon>
        <taxon>Pseudomonadota</taxon>
        <taxon>Gammaproteobacteria</taxon>
        <taxon>Legionellales</taxon>
        <taxon>Legionellaceae</taxon>
        <taxon>Legionella</taxon>
    </lineage>
</organism>
<keyword evidence="2" id="KW-1185">Reference proteome</keyword>
<dbReference type="GeneID" id="40925851"/>
<dbReference type="KEGG" id="llo:LLO_1628"/>
<dbReference type="AlphaFoldDB" id="D3HSW2"/>
<reference evidence="1 2" key="1">
    <citation type="journal article" date="2010" name="PLoS Genet.">
        <title>Analysis of the Legionella longbeachae genome and transcriptome uncovers unique strategies to cause Legionnaires' disease.</title>
        <authorList>
            <person name="Cazalet C."/>
            <person name="Gomez-Valero L."/>
            <person name="Rusniok C."/>
            <person name="Lomma M."/>
            <person name="Dervins-Ravault D."/>
            <person name="Newton H."/>
            <person name="Sansom F."/>
            <person name="Jarraud S."/>
            <person name="Zidane N."/>
            <person name="Ma L."/>
            <person name="Bouchier C."/>
            <person name="Etienne J."/>
            <person name="Hartland E."/>
            <person name="Buchrieser C."/>
        </authorList>
    </citation>
    <scope>NUCLEOTIDE SEQUENCE [LARGE SCALE GENOMIC DNA]</scope>
    <source>
        <strain evidence="1 2">NSW150</strain>
    </source>
</reference>
<protein>
    <submittedName>
        <fullName evidence="1">Uncharacterized protein</fullName>
    </submittedName>
</protein>
<dbReference type="EMBL" id="FN650140">
    <property type="protein sequence ID" value="CBJ12002.1"/>
    <property type="molecule type" value="Genomic_DNA"/>
</dbReference>
<name>D3HSW2_LEGLN</name>
<accession>D3HSW2</accession>
<sequence>MYWITTNENYFNQQKVEALSEKELKELIKIRRLINSNRSFLFNMDYLIQNYVDFELELYKASLLYQTYPYDRAVIEENIRKINLKLINLFSTSKAFIDKGHSLIKRIINNDYFTKRTHFYYDKFFSYRLIEALRNSTQHSDDPLDILKFNSASISGNSITTVMPFVDTERLRLNKKFKISILPPDSIHINLTLCVRQYVECLSKVYNESIKEVQPIIKHQIENAKEILLKKNLNTETKNILIFFNTDLKHQISIDLLKFNLLSKKYGQLNKLSKCNVSSQISQKDLALLKDMDKRYSK</sequence>
<dbReference type="OrthoDB" id="5654339at2"/>
<dbReference type="RefSeq" id="WP_004450372.1">
    <property type="nucleotide sequence ID" value="NC_013861.1"/>
</dbReference>
<evidence type="ECO:0000313" key="1">
    <source>
        <dbReference type="EMBL" id="CBJ12002.1"/>
    </source>
</evidence>